<protein>
    <submittedName>
        <fullName evidence="1">Uncharacterized protein</fullName>
    </submittedName>
</protein>
<dbReference type="EMBL" id="MASR01000001">
    <property type="protein sequence ID" value="OFE12175.1"/>
    <property type="molecule type" value="Genomic_DNA"/>
</dbReference>
<dbReference type="AlphaFoldDB" id="A0A1E8CIQ8"/>
<dbReference type="STRING" id="1524254.PHACT_02700"/>
<accession>A0A1E8CIQ8</accession>
<sequence length="310" mass="35413">MVQAGELEAANIAFRRAFESIRAERGLFHEAQIPVLQRLLTTNLARRDWQQFNHYLDYHGALTHRISRHQPDRYAGALATGADWHQRAALVLDDELRAWHLIRARSLLWQAVSALEQRPANQALLSPLLYRIATLHYYLTTESSMRGLTSLETRTDQPLRVSGWSMSGSEYTRRSYAIGQELLERIYQLQTSADNTNHSEARINTLLADWQLMFGREDLARDYYRKAYRALLADSSAEPVLGQLFGQAVALPAPYFSTMLPATNDMPALESESDTMTLSDMNTSTGLLRPQLTDDFFAEDRQHELLQNIQ</sequence>
<proteinExistence type="predicted"/>
<comment type="caution">
    <text evidence="1">The sequence shown here is derived from an EMBL/GenBank/DDBJ whole genome shotgun (WGS) entry which is preliminary data.</text>
</comment>
<organism evidence="1 2">
    <name type="scientific">Pseudohongiella acticola</name>
    <dbReference type="NCBI Taxonomy" id="1524254"/>
    <lineage>
        <taxon>Bacteria</taxon>
        <taxon>Pseudomonadati</taxon>
        <taxon>Pseudomonadota</taxon>
        <taxon>Gammaproteobacteria</taxon>
        <taxon>Pseudomonadales</taxon>
        <taxon>Pseudohongiellaceae</taxon>
        <taxon>Pseudohongiella</taxon>
    </lineage>
</organism>
<reference evidence="2" key="1">
    <citation type="submission" date="2016-07" db="EMBL/GenBank/DDBJ databases">
        <authorList>
            <person name="Florea S."/>
            <person name="Webb J.S."/>
            <person name="Jaromczyk J."/>
            <person name="Schardl C.L."/>
        </authorList>
    </citation>
    <scope>NUCLEOTIDE SEQUENCE [LARGE SCALE GENOMIC DNA]</scope>
    <source>
        <strain evidence="2">KCTC 42131</strain>
    </source>
</reference>
<evidence type="ECO:0000313" key="2">
    <source>
        <dbReference type="Proteomes" id="UP000175669"/>
    </source>
</evidence>
<keyword evidence="2" id="KW-1185">Reference proteome</keyword>
<gene>
    <name evidence="1" type="ORF">PHACT_02700</name>
</gene>
<evidence type="ECO:0000313" key="1">
    <source>
        <dbReference type="EMBL" id="OFE12175.1"/>
    </source>
</evidence>
<name>A0A1E8CIQ8_9GAMM</name>
<dbReference type="Proteomes" id="UP000175669">
    <property type="component" value="Unassembled WGS sequence"/>
</dbReference>